<accession>A0A2P4XVF8</accession>
<dbReference type="Proteomes" id="UP000237271">
    <property type="component" value="Unassembled WGS sequence"/>
</dbReference>
<evidence type="ECO:0000313" key="2">
    <source>
        <dbReference type="Proteomes" id="UP000237271"/>
    </source>
</evidence>
<organism evidence="1 2">
    <name type="scientific">Phytophthora palmivora</name>
    <dbReference type="NCBI Taxonomy" id="4796"/>
    <lineage>
        <taxon>Eukaryota</taxon>
        <taxon>Sar</taxon>
        <taxon>Stramenopiles</taxon>
        <taxon>Oomycota</taxon>
        <taxon>Peronosporomycetes</taxon>
        <taxon>Peronosporales</taxon>
        <taxon>Peronosporaceae</taxon>
        <taxon>Phytophthora</taxon>
    </lineage>
</organism>
<gene>
    <name evidence="1" type="ORF">PHPALM_14162</name>
</gene>
<keyword evidence="2" id="KW-1185">Reference proteome</keyword>
<sequence>MTNRLSIVPHWFLGLSRLIYPGENRIHKKKQSYTLKAMPPIISIGVTPNLTSHSLRRAAAAYANESPSWPYSGYRRAVHGCLNLWQMHLPNIKEDQSVVKVLAGYKSPGLAVSTPSIRDLQQRLTIIGFGQLLTLRDELYHHALEFQAASFNVAVDVVDVSFAFLLMHLEVKRYQAQSNTLGFHATGMN</sequence>
<dbReference type="EMBL" id="NCKW01007851">
    <property type="protein sequence ID" value="POM69543.1"/>
    <property type="molecule type" value="Genomic_DNA"/>
</dbReference>
<protein>
    <submittedName>
        <fullName evidence="1">Uncharacterized protein</fullName>
    </submittedName>
</protein>
<comment type="caution">
    <text evidence="1">The sequence shown here is derived from an EMBL/GenBank/DDBJ whole genome shotgun (WGS) entry which is preliminary data.</text>
</comment>
<proteinExistence type="predicted"/>
<dbReference type="AlphaFoldDB" id="A0A2P4XVF8"/>
<reference evidence="1 2" key="1">
    <citation type="journal article" date="2017" name="Genome Biol. Evol.">
        <title>Phytophthora megakarya and P. palmivora, closely related causal agents of cacao black pod rot, underwent increases in genome sizes and gene numbers by different mechanisms.</title>
        <authorList>
            <person name="Ali S.S."/>
            <person name="Shao J."/>
            <person name="Lary D.J."/>
            <person name="Kronmiller B."/>
            <person name="Shen D."/>
            <person name="Strem M.D."/>
            <person name="Amoako-Attah I."/>
            <person name="Akrofi A.Y."/>
            <person name="Begoude B.A."/>
            <person name="Ten Hoopen G.M."/>
            <person name="Coulibaly K."/>
            <person name="Kebe B.I."/>
            <person name="Melnick R.L."/>
            <person name="Guiltinan M.J."/>
            <person name="Tyler B.M."/>
            <person name="Meinhardt L.W."/>
            <person name="Bailey B.A."/>
        </authorList>
    </citation>
    <scope>NUCLEOTIDE SEQUENCE [LARGE SCALE GENOMIC DNA]</scope>
    <source>
        <strain evidence="2">sbr112.9</strain>
    </source>
</reference>
<evidence type="ECO:0000313" key="1">
    <source>
        <dbReference type="EMBL" id="POM69543.1"/>
    </source>
</evidence>
<name>A0A2P4XVF8_9STRA</name>